<accession>A0ABV7ASW5</accession>
<reference evidence="2" key="1">
    <citation type="journal article" date="2019" name="Int. J. Syst. Evol. Microbiol.">
        <title>The Global Catalogue of Microorganisms (GCM) 10K type strain sequencing project: providing services to taxonomists for standard genome sequencing and annotation.</title>
        <authorList>
            <consortium name="The Broad Institute Genomics Platform"/>
            <consortium name="The Broad Institute Genome Sequencing Center for Infectious Disease"/>
            <person name="Wu L."/>
            <person name="Ma J."/>
        </authorList>
    </citation>
    <scope>NUCLEOTIDE SEQUENCE [LARGE SCALE GENOMIC DNA]</scope>
    <source>
        <strain evidence="2">KCTC 62195</strain>
    </source>
</reference>
<gene>
    <name evidence="1" type="ORF">ACFOJE_10475</name>
</gene>
<comment type="caution">
    <text evidence="1">The sequence shown here is derived from an EMBL/GenBank/DDBJ whole genome shotgun (WGS) entry which is preliminary data.</text>
</comment>
<keyword evidence="2" id="KW-1185">Reference proteome</keyword>
<evidence type="ECO:0000313" key="1">
    <source>
        <dbReference type="EMBL" id="MFC2972634.1"/>
    </source>
</evidence>
<sequence length="132" mass="15042">MRTTLTILLFVTNYSNAQDIDYTKISEAQSIRQGATLVRHFNLYGEPCAYFQVIDSKKNWIISETKKFCHIDGKSFLTDFSDAEVKNIRFTTKGISMILSVTPLENSGEQKKECFMPILDNSLGTIECKSIR</sequence>
<protein>
    <submittedName>
        <fullName evidence="1">Uncharacterized protein</fullName>
    </submittedName>
</protein>
<dbReference type="RefSeq" id="WP_377814279.1">
    <property type="nucleotide sequence ID" value="NZ_JBHRSJ010000017.1"/>
</dbReference>
<dbReference type="EMBL" id="JBHRSJ010000017">
    <property type="protein sequence ID" value="MFC2972634.1"/>
    <property type="molecule type" value="Genomic_DNA"/>
</dbReference>
<organism evidence="1 2">
    <name type="scientific">Azotobacter bryophylli</name>
    <dbReference type="NCBI Taxonomy" id="1986537"/>
    <lineage>
        <taxon>Bacteria</taxon>
        <taxon>Pseudomonadati</taxon>
        <taxon>Pseudomonadota</taxon>
        <taxon>Gammaproteobacteria</taxon>
        <taxon>Pseudomonadales</taxon>
        <taxon>Pseudomonadaceae</taxon>
        <taxon>Azotobacter</taxon>
    </lineage>
</organism>
<dbReference type="Proteomes" id="UP001595457">
    <property type="component" value="Unassembled WGS sequence"/>
</dbReference>
<name>A0ABV7ASW5_9GAMM</name>
<evidence type="ECO:0000313" key="2">
    <source>
        <dbReference type="Proteomes" id="UP001595457"/>
    </source>
</evidence>
<proteinExistence type="predicted"/>